<name>A0A7S3C9Y5_9CHLO</name>
<evidence type="ECO:0000256" key="1">
    <source>
        <dbReference type="ARBA" id="ARBA00004003"/>
    </source>
</evidence>
<dbReference type="GO" id="GO:0030658">
    <property type="term" value="C:transport vesicle membrane"/>
    <property type="evidence" value="ECO:0007669"/>
    <property type="project" value="UniProtKB-SubCell"/>
</dbReference>
<comment type="similarity">
    <text evidence="2 6">Belongs to the SCAMP family.</text>
</comment>
<dbReference type="AlphaFoldDB" id="A0A7S3C9Y5"/>
<dbReference type="PANTHER" id="PTHR10687">
    <property type="entry name" value="SECRETORY CARRIER-ASSOCIATED MEMBRANE PROTEIN SCAMP"/>
    <property type="match status" value="1"/>
</dbReference>
<feature type="transmembrane region" description="Helical" evidence="6">
    <location>
        <begin position="148"/>
        <end position="173"/>
    </location>
</feature>
<proteinExistence type="inferred from homology"/>
<evidence type="ECO:0000256" key="7">
    <source>
        <dbReference type="SAM" id="MobiDB-lite"/>
    </source>
</evidence>
<keyword evidence="5 6" id="KW-0472">Membrane</keyword>
<gene>
    <name evidence="8" type="ORF">CROS1456_LOCUS2637</name>
</gene>
<sequence>MDQGPFGRGGEGESLLGREGNKSSAEEENPFIENPTSEDLDGFYLADPPEQSVPEVVMVDPPSASKGEKEPSWSKGKIAADERLGEIERREKELAEREVALESREAEHNREQGIVLKVPNWPPCYPLVRNDIKNDIPAEQQQLVRYGFVVWCATECGYVVNFLISFLMLVTGAGSSLTSFLWCALATGGGIPLSWFMWYQGLYALGKDSSGIFVNLRFFFHFSFHVGFCGLVALSPPVVGYYNSGLFPMIYEFGKKGGIHIFFGILCLVNTILWTVIGLVSLWILKWTFSNFRSGGGVDATQQASSAALIAAKASLKTFGSTATTSRPTALP</sequence>
<dbReference type="Pfam" id="PF04144">
    <property type="entry name" value="SCAMP"/>
    <property type="match status" value="1"/>
</dbReference>
<feature type="transmembrane region" description="Helical" evidence="6">
    <location>
        <begin position="218"/>
        <end position="239"/>
    </location>
</feature>
<feature type="compositionally biased region" description="Acidic residues" evidence="7">
    <location>
        <begin position="26"/>
        <end position="41"/>
    </location>
</feature>
<feature type="transmembrane region" description="Helical" evidence="6">
    <location>
        <begin position="259"/>
        <end position="285"/>
    </location>
</feature>
<dbReference type="GO" id="GO:0032588">
    <property type="term" value="C:trans-Golgi network membrane"/>
    <property type="evidence" value="ECO:0007669"/>
    <property type="project" value="TreeGrafter"/>
</dbReference>
<dbReference type="GO" id="GO:0015031">
    <property type="term" value="P:protein transport"/>
    <property type="evidence" value="ECO:0007669"/>
    <property type="project" value="InterPro"/>
</dbReference>
<accession>A0A7S3C9Y5</accession>
<keyword evidence="4 6" id="KW-1133">Transmembrane helix</keyword>
<reference evidence="8" key="1">
    <citation type="submission" date="2021-01" db="EMBL/GenBank/DDBJ databases">
        <authorList>
            <person name="Corre E."/>
            <person name="Pelletier E."/>
            <person name="Niang G."/>
            <person name="Scheremetjew M."/>
            <person name="Finn R."/>
            <person name="Kale V."/>
            <person name="Holt S."/>
            <person name="Cochrane G."/>
            <person name="Meng A."/>
            <person name="Brown T."/>
            <person name="Cohen L."/>
        </authorList>
    </citation>
    <scope>NUCLEOTIDE SEQUENCE</scope>
    <source>
        <strain evidence="8">RCC1871</strain>
    </source>
</reference>
<evidence type="ECO:0000256" key="5">
    <source>
        <dbReference type="ARBA" id="ARBA00023136"/>
    </source>
</evidence>
<feature type="region of interest" description="Disordered" evidence="7">
    <location>
        <begin position="1"/>
        <end position="75"/>
    </location>
</feature>
<evidence type="ECO:0000256" key="4">
    <source>
        <dbReference type="ARBA" id="ARBA00022989"/>
    </source>
</evidence>
<evidence type="ECO:0000256" key="3">
    <source>
        <dbReference type="ARBA" id="ARBA00022692"/>
    </source>
</evidence>
<comment type="subcellular location">
    <subcellularLocation>
        <location evidence="6">Cell membrane</location>
        <topology evidence="6">Multi-pass membrane protein</topology>
    </subcellularLocation>
    <subcellularLocation>
        <location evidence="6">Cytoplasmic vesicle</location>
        <location evidence="6">Secretory vesicle membrane</location>
        <topology evidence="6">Multi-pass membrane protein</topology>
    </subcellularLocation>
</comment>
<dbReference type="EMBL" id="HBHZ01003418">
    <property type="protein sequence ID" value="CAE0189548.1"/>
    <property type="molecule type" value="Transcribed_RNA"/>
</dbReference>
<comment type="function">
    <text evidence="1 6">Probably involved in membrane trafficking.</text>
</comment>
<dbReference type="GO" id="GO:0055038">
    <property type="term" value="C:recycling endosome membrane"/>
    <property type="evidence" value="ECO:0007669"/>
    <property type="project" value="TreeGrafter"/>
</dbReference>
<protein>
    <recommendedName>
        <fullName evidence="6">Secretory carrier-associated membrane protein</fullName>
        <shortName evidence="6">Secretory carrier membrane protein</shortName>
    </recommendedName>
</protein>
<keyword evidence="6" id="KW-0813">Transport</keyword>
<evidence type="ECO:0000256" key="6">
    <source>
        <dbReference type="RuleBase" id="RU363122"/>
    </source>
</evidence>
<keyword evidence="6" id="KW-1003">Cell membrane</keyword>
<feature type="transmembrane region" description="Helical" evidence="6">
    <location>
        <begin position="179"/>
        <end position="198"/>
    </location>
</feature>
<keyword evidence="3 6" id="KW-0812">Transmembrane</keyword>
<feature type="compositionally biased region" description="Basic and acidic residues" evidence="7">
    <location>
        <begin position="66"/>
        <end position="75"/>
    </location>
</feature>
<keyword evidence="6" id="KW-0968">Cytoplasmic vesicle</keyword>
<dbReference type="GO" id="GO:0005886">
    <property type="term" value="C:plasma membrane"/>
    <property type="evidence" value="ECO:0007669"/>
    <property type="project" value="UniProtKB-SubCell"/>
</dbReference>
<evidence type="ECO:0000256" key="2">
    <source>
        <dbReference type="ARBA" id="ARBA00010482"/>
    </source>
</evidence>
<evidence type="ECO:0000313" key="8">
    <source>
        <dbReference type="EMBL" id="CAE0189548.1"/>
    </source>
</evidence>
<dbReference type="PANTHER" id="PTHR10687:SF2">
    <property type="entry name" value="SECRETORY CARRIER-ASSOCIATED MEMBRANE PROTEIN"/>
    <property type="match status" value="1"/>
</dbReference>
<organism evidence="8">
    <name type="scientific">Chloropicon roscoffensis</name>
    <dbReference type="NCBI Taxonomy" id="1461544"/>
    <lineage>
        <taxon>Eukaryota</taxon>
        <taxon>Viridiplantae</taxon>
        <taxon>Chlorophyta</taxon>
        <taxon>Chloropicophyceae</taxon>
        <taxon>Chloropicales</taxon>
        <taxon>Chloropicaceae</taxon>
        <taxon>Chloropicon</taxon>
    </lineage>
</organism>
<dbReference type="InterPro" id="IPR007273">
    <property type="entry name" value="SCAMP"/>
</dbReference>